<dbReference type="Proteomes" id="UP000176429">
    <property type="component" value="Unassembled WGS sequence"/>
</dbReference>
<feature type="compositionally biased region" description="Polar residues" evidence="1">
    <location>
        <begin position="55"/>
        <end position="70"/>
    </location>
</feature>
<name>A0A1G2NY30_9BACT</name>
<gene>
    <name evidence="2" type="ORF">A3H68_01060</name>
</gene>
<evidence type="ECO:0000313" key="2">
    <source>
        <dbReference type="EMBL" id="OHA40933.1"/>
    </source>
</evidence>
<dbReference type="AlphaFoldDB" id="A0A1G2NY30"/>
<evidence type="ECO:0000256" key="1">
    <source>
        <dbReference type="SAM" id="MobiDB-lite"/>
    </source>
</evidence>
<comment type="caution">
    <text evidence="2">The sequence shown here is derived from an EMBL/GenBank/DDBJ whole genome shotgun (WGS) entry which is preliminary data.</text>
</comment>
<proteinExistence type="predicted"/>
<accession>A0A1G2NY30</accession>
<dbReference type="EMBL" id="MHSH01000043">
    <property type="protein sequence ID" value="OHA40933.1"/>
    <property type="molecule type" value="Genomic_DNA"/>
</dbReference>
<feature type="compositionally biased region" description="Low complexity" evidence="1">
    <location>
        <begin position="34"/>
        <end position="50"/>
    </location>
</feature>
<evidence type="ECO:0008006" key="4">
    <source>
        <dbReference type="Google" id="ProtNLM"/>
    </source>
</evidence>
<dbReference type="SUPFAM" id="SSF69304">
    <property type="entry name" value="Tricorn protease N-terminal domain"/>
    <property type="match status" value="1"/>
</dbReference>
<reference evidence="2 3" key="1">
    <citation type="journal article" date="2016" name="Nat. Commun.">
        <title>Thousands of microbial genomes shed light on interconnected biogeochemical processes in an aquifer system.</title>
        <authorList>
            <person name="Anantharaman K."/>
            <person name="Brown C.T."/>
            <person name="Hug L.A."/>
            <person name="Sharon I."/>
            <person name="Castelle C.J."/>
            <person name="Probst A.J."/>
            <person name="Thomas B.C."/>
            <person name="Singh A."/>
            <person name="Wilkins M.J."/>
            <person name="Karaoz U."/>
            <person name="Brodie E.L."/>
            <person name="Williams K.H."/>
            <person name="Hubbard S.S."/>
            <person name="Banfield J.F."/>
        </authorList>
    </citation>
    <scope>NUCLEOTIDE SEQUENCE [LARGE SCALE GENOMIC DNA]</scope>
</reference>
<sequence length="425" mass="46415">MRKGLFTIIVAVLLLAIAGIFAYYYLNPTAPNDNPDDPNNPTFPNFPDNPGGLPNATTSPNGDPGQINQRTPKLWQVSSDPVSGSTIIDQRNGPVFRFVERALGRIKEANPQTSERKIILSAIPQIYEAVWGSPDAVILRYLKEESVENFSVNIIKNSDLTAEKKATTTPDEAGIEGVFLPNKIVSVSGKPSEGMIFWLLNTNDGVSGFASKPDGSSRKQVWSSKAVQWNAEVTGKNLVTLTTRPSVFAPGFAYLLNTTTGGTSKIAGNLNGLTAKASPDGKQALISFADGKTLKTYRLEIGNLEQAEPLSAVTFPEKCVWSSVDKNKIFCAVPTSLPDAEYPDAWYRGEITTSDKLVGINLISGEINGLLWDQNTQGLEFDIISPQVSQNDEYILFTNKKDLTLWSFRLFDRPVATTTSTTTRR</sequence>
<organism evidence="2 3">
    <name type="scientific">Candidatus Taylorbacteria bacterium RIFCSPLOWO2_02_FULL_46_40</name>
    <dbReference type="NCBI Taxonomy" id="1802329"/>
    <lineage>
        <taxon>Bacteria</taxon>
        <taxon>Candidatus Tayloriibacteriota</taxon>
    </lineage>
</organism>
<evidence type="ECO:0000313" key="3">
    <source>
        <dbReference type="Proteomes" id="UP000176429"/>
    </source>
</evidence>
<feature type="region of interest" description="Disordered" evidence="1">
    <location>
        <begin position="34"/>
        <end position="70"/>
    </location>
</feature>
<protein>
    <recommendedName>
        <fullName evidence="4">Dipeptidylpeptidase IV N-terminal domain-containing protein</fullName>
    </recommendedName>
</protein>